<gene>
    <name evidence="1" type="ORF">A2604_01780</name>
</gene>
<protein>
    <submittedName>
        <fullName evidence="1">Uncharacterized protein</fullName>
    </submittedName>
</protein>
<sequence length="86" mass="10103">MLFISDWGWEFFILKRQFLSGKEKAAANFLAMSSDWLKPLSLKRCLEIGIGTTKKFSRLRLAKRAYFIRKEERITDAFSILLNLRA</sequence>
<accession>A0A1G2CR29</accession>
<comment type="caution">
    <text evidence="1">The sequence shown here is derived from an EMBL/GenBank/DDBJ whole genome shotgun (WGS) entry which is preliminary data.</text>
</comment>
<name>A0A1G2CR29_9BACT</name>
<dbReference type="EMBL" id="MHLG01000013">
    <property type="protein sequence ID" value="OGZ03662.1"/>
    <property type="molecule type" value="Genomic_DNA"/>
</dbReference>
<organism evidence="1 2">
    <name type="scientific">Candidatus Liptonbacteria bacterium RIFOXYD1_FULL_36_11</name>
    <dbReference type="NCBI Taxonomy" id="1798656"/>
    <lineage>
        <taxon>Bacteria</taxon>
        <taxon>Candidatus Liptoniibacteriota</taxon>
    </lineage>
</organism>
<dbReference type="AlphaFoldDB" id="A0A1G2CR29"/>
<dbReference type="STRING" id="1798656.A2604_01780"/>
<dbReference type="Proteomes" id="UP000177587">
    <property type="component" value="Unassembled WGS sequence"/>
</dbReference>
<evidence type="ECO:0000313" key="1">
    <source>
        <dbReference type="EMBL" id="OGZ03662.1"/>
    </source>
</evidence>
<evidence type="ECO:0000313" key="2">
    <source>
        <dbReference type="Proteomes" id="UP000177587"/>
    </source>
</evidence>
<proteinExistence type="predicted"/>
<reference evidence="1 2" key="1">
    <citation type="journal article" date="2016" name="Nat. Commun.">
        <title>Thousands of microbial genomes shed light on interconnected biogeochemical processes in an aquifer system.</title>
        <authorList>
            <person name="Anantharaman K."/>
            <person name="Brown C.T."/>
            <person name="Hug L.A."/>
            <person name="Sharon I."/>
            <person name="Castelle C.J."/>
            <person name="Probst A.J."/>
            <person name="Thomas B.C."/>
            <person name="Singh A."/>
            <person name="Wilkins M.J."/>
            <person name="Karaoz U."/>
            <person name="Brodie E.L."/>
            <person name="Williams K.H."/>
            <person name="Hubbard S.S."/>
            <person name="Banfield J.F."/>
        </authorList>
    </citation>
    <scope>NUCLEOTIDE SEQUENCE [LARGE SCALE GENOMIC DNA]</scope>
</reference>